<evidence type="ECO:0000256" key="2">
    <source>
        <dbReference type="ARBA" id="ARBA00022723"/>
    </source>
</evidence>
<dbReference type="Proteomes" id="UP000198807">
    <property type="component" value="Unassembled WGS sequence"/>
</dbReference>
<feature type="domain" description="4Fe-4S ferredoxin-type" evidence="5">
    <location>
        <begin position="6"/>
        <end position="36"/>
    </location>
</feature>
<dbReference type="STRING" id="650850.SAMN04488129_11441"/>
<dbReference type="GO" id="GO:0046872">
    <property type="term" value="F:metal ion binding"/>
    <property type="evidence" value="ECO:0007669"/>
    <property type="project" value="UniProtKB-KW"/>
</dbReference>
<dbReference type="OrthoDB" id="9779457at2"/>
<evidence type="ECO:0000256" key="3">
    <source>
        <dbReference type="ARBA" id="ARBA00023004"/>
    </source>
</evidence>
<evidence type="ECO:0000313" key="6">
    <source>
        <dbReference type="EMBL" id="SEL69497.1"/>
    </source>
</evidence>
<dbReference type="PANTHER" id="PTHR43177">
    <property type="entry name" value="PROTEIN NRFC"/>
    <property type="match status" value="1"/>
</dbReference>
<evidence type="ECO:0000256" key="4">
    <source>
        <dbReference type="ARBA" id="ARBA00023014"/>
    </source>
</evidence>
<dbReference type="RefSeq" id="WP_089713986.1">
    <property type="nucleotide sequence ID" value="NZ_FOBC01000014.1"/>
</dbReference>
<dbReference type="PROSITE" id="PS51379">
    <property type="entry name" value="4FE4S_FER_2"/>
    <property type="match status" value="3"/>
</dbReference>
<organism evidence="6 7">
    <name type="scientific">Halomonas daqiaonensis</name>
    <dbReference type="NCBI Taxonomy" id="650850"/>
    <lineage>
        <taxon>Bacteria</taxon>
        <taxon>Pseudomonadati</taxon>
        <taxon>Pseudomonadota</taxon>
        <taxon>Gammaproteobacteria</taxon>
        <taxon>Oceanospirillales</taxon>
        <taxon>Halomonadaceae</taxon>
        <taxon>Halomonas</taxon>
    </lineage>
</organism>
<dbReference type="InterPro" id="IPR017896">
    <property type="entry name" value="4Fe4S_Fe-S-bd"/>
</dbReference>
<reference evidence="7" key="1">
    <citation type="submission" date="2016-10" db="EMBL/GenBank/DDBJ databases">
        <authorList>
            <person name="Varghese N."/>
            <person name="Submissions S."/>
        </authorList>
    </citation>
    <scope>NUCLEOTIDE SEQUENCE [LARGE SCALE GENOMIC DNA]</scope>
    <source>
        <strain evidence="7">CGMCC 1.9150</strain>
    </source>
</reference>
<keyword evidence="1" id="KW-0004">4Fe-4S</keyword>
<proteinExistence type="predicted"/>
<dbReference type="GO" id="GO:0051539">
    <property type="term" value="F:4 iron, 4 sulfur cluster binding"/>
    <property type="evidence" value="ECO:0007669"/>
    <property type="project" value="UniProtKB-KW"/>
</dbReference>
<keyword evidence="7" id="KW-1185">Reference proteome</keyword>
<protein>
    <submittedName>
        <fullName evidence="6">Fe-S-cluster-containing dehydrogenase component</fullName>
    </submittedName>
</protein>
<dbReference type="InterPro" id="IPR017900">
    <property type="entry name" value="4Fe4S_Fe_S_CS"/>
</dbReference>
<feature type="domain" description="4Fe-4S ferredoxin-type" evidence="5">
    <location>
        <begin position="51"/>
        <end position="82"/>
    </location>
</feature>
<gene>
    <name evidence="6" type="ORF">SAMN04488129_11441</name>
</gene>
<keyword evidence="4" id="KW-0411">Iron-sulfur</keyword>
<dbReference type="SUPFAM" id="SSF54862">
    <property type="entry name" value="4Fe-4S ferredoxins"/>
    <property type="match status" value="1"/>
</dbReference>
<dbReference type="CDD" id="cd10551">
    <property type="entry name" value="PsrB"/>
    <property type="match status" value="1"/>
</dbReference>
<dbReference type="PANTHER" id="PTHR43177:SF3">
    <property type="entry name" value="PROTEIN NRFC HOMOLOG"/>
    <property type="match status" value="1"/>
</dbReference>
<keyword evidence="3" id="KW-0408">Iron</keyword>
<keyword evidence="2" id="KW-0479">Metal-binding</keyword>
<evidence type="ECO:0000256" key="1">
    <source>
        <dbReference type="ARBA" id="ARBA00022485"/>
    </source>
</evidence>
<evidence type="ECO:0000259" key="5">
    <source>
        <dbReference type="PROSITE" id="PS51379"/>
    </source>
</evidence>
<accession>A0A1H7SD93</accession>
<dbReference type="PROSITE" id="PS00198">
    <property type="entry name" value="4FE4S_FER_1"/>
    <property type="match status" value="1"/>
</dbReference>
<evidence type="ECO:0000313" key="7">
    <source>
        <dbReference type="Proteomes" id="UP000198807"/>
    </source>
</evidence>
<dbReference type="InterPro" id="IPR050954">
    <property type="entry name" value="ET_IronSulfur_Cluster-Binding"/>
</dbReference>
<feature type="domain" description="4Fe-4S ferredoxin-type" evidence="5">
    <location>
        <begin position="83"/>
        <end position="112"/>
    </location>
</feature>
<sequence length="233" mass="25940">MSDKRYAMVIDLHRCVGCAACDIACKSENNVPVEFHWSNHIIETSGTFPDTRYNYIPTLCNHCENAPCVTNCPTTAMYKNADGLTLHDTDKCIGCRLCQLSCPYGVIWFNKEDPHQNFMRDSEPAIPGGTSTGREVAQATDAPIPYYNPARATTYQGIRDRGMVEKCTFCDHRLAVGEDPACVVACPADARIFGDLNDMESPPSKALAEHAPRVLQRDQGTKPHVFYVRNFNE</sequence>
<dbReference type="Gene3D" id="3.30.70.20">
    <property type="match status" value="3"/>
</dbReference>
<name>A0A1H7SD93_9GAMM</name>
<dbReference type="EMBL" id="FOBC01000014">
    <property type="protein sequence ID" value="SEL69497.1"/>
    <property type="molecule type" value="Genomic_DNA"/>
</dbReference>
<dbReference type="Pfam" id="PF13247">
    <property type="entry name" value="Fer4_11"/>
    <property type="match status" value="2"/>
</dbReference>
<dbReference type="AlphaFoldDB" id="A0A1H7SD93"/>